<dbReference type="RefSeq" id="WP_152749253.1">
    <property type="nucleotide sequence ID" value="NZ_JBLZPT010000005.1"/>
</dbReference>
<comment type="caution">
    <text evidence="1">The sequence shown here is derived from an EMBL/GenBank/DDBJ whole genome shotgun (WGS) entry which is preliminary data.</text>
</comment>
<evidence type="ECO:0000313" key="1">
    <source>
        <dbReference type="EMBL" id="MPQ84274.1"/>
    </source>
</evidence>
<evidence type="ECO:0000313" key="2">
    <source>
        <dbReference type="Proteomes" id="UP000325438"/>
    </source>
</evidence>
<dbReference type="Proteomes" id="UP000325438">
    <property type="component" value="Unassembled WGS sequence"/>
</dbReference>
<accession>A0A5N7JS90</accession>
<gene>
    <name evidence="1" type="ORF">F0170_09925</name>
</gene>
<protein>
    <submittedName>
        <fullName evidence="1">Uncharacterized protein</fullName>
    </submittedName>
</protein>
<dbReference type="EMBL" id="VUBA01000051">
    <property type="protein sequence ID" value="MPQ84274.1"/>
    <property type="molecule type" value="Genomic_DNA"/>
</dbReference>
<reference evidence="1 2" key="1">
    <citation type="submission" date="2019-09" db="EMBL/GenBank/DDBJ databases">
        <title>The draft genomes of Allium pathogen Pseudomonas sp.</title>
        <authorList>
            <person name="Fujikawa T."/>
            <person name="Sawada H."/>
        </authorList>
    </citation>
    <scope>NUCLEOTIDE SEQUENCE [LARGE SCALE GENOMIC DNA]</scope>
    <source>
        <strain evidence="1 2">MAFF 730085</strain>
    </source>
</reference>
<organism evidence="1 2">
    <name type="scientific">Pseudomonas kitaguniensis</name>
    <dbReference type="NCBI Taxonomy" id="2607908"/>
    <lineage>
        <taxon>Bacteria</taxon>
        <taxon>Pseudomonadati</taxon>
        <taxon>Pseudomonadota</taxon>
        <taxon>Gammaproteobacteria</taxon>
        <taxon>Pseudomonadales</taxon>
        <taxon>Pseudomonadaceae</taxon>
        <taxon>Pseudomonas</taxon>
    </lineage>
</organism>
<name>A0A5N7JS90_9PSED</name>
<dbReference type="AlphaFoldDB" id="A0A5N7JS90"/>
<sequence>MKKAPKSQKNFGVDFVNYPDETAGFENSTPIMIWGMEEGIFTGGKLSTYVNNTTRDYEGARNVINGVDQKALIASYAKKFESILKATSNTPETK</sequence>
<proteinExistence type="predicted"/>